<dbReference type="InterPro" id="IPR049492">
    <property type="entry name" value="BD-FAE-like_dom"/>
</dbReference>
<gene>
    <name evidence="2" type="ORF">Pla110_18300</name>
</gene>
<dbReference type="KEGG" id="plon:Pla110_18300"/>
<dbReference type="InterPro" id="IPR029058">
    <property type="entry name" value="AB_hydrolase_fold"/>
</dbReference>
<dbReference type="EMBL" id="CP036281">
    <property type="protein sequence ID" value="QDU80108.1"/>
    <property type="molecule type" value="Genomic_DNA"/>
</dbReference>
<name>A0A518CLJ7_9PLAN</name>
<reference evidence="2 3" key="1">
    <citation type="submission" date="2019-02" db="EMBL/GenBank/DDBJ databases">
        <title>Deep-cultivation of Planctomycetes and their phenomic and genomic characterization uncovers novel biology.</title>
        <authorList>
            <person name="Wiegand S."/>
            <person name="Jogler M."/>
            <person name="Boedeker C."/>
            <person name="Pinto D."/>
            <person name="Vollmers J."/>
            <person name="Rivas-Marin E."/>
            <person name="Kohn T."/>
            <person name="Peeters S.H."/>
            <person name="Heuer A."/>
            <person name="Rast P."/>
            <person name="Oberbeckmann S."/>
            <person name="Bunk B."/>
            <person name="Jeske O."/>
            <person name="Meyerdierks A."/>
            <person name="Storesund J.E."/>
            <person name="Kallscheuer N."/>
            <person name="Luecker S."/>
            <person name="Lage O.M."/>
            <person name="Pohl T."/>
            <person name="Merkel B.J."/>
            <person name="Hornburger P."/>
            <person name="Mueller R.-W."/>
            <person name="Bruemmer F."/>
            <person name="Labrenz M."/>
            <person name="Spormann A.M."/>
            <person name="Op den Camp H."/>
            <person name="Overmann J."/>
            <person name="Amann R."/>
            <person name="Jetten M.S.M."/>
            <person name="Mascher T."/>
            <person name="Medema M.H."/>
            <person name="Devos D.P."/>
            <person name="Kaster A.-K."/>
            <person name="Ovreas L."/>
            <person name="Rohde M."/>
            <person name="Galperin M.Y."/>
            <person name="Jogler C."/>
        </authorList>
    </citation>
    <scope>NUCLEOTIDE SEQUENCE [LARGE SCALE GENOMIC DNA]</scope>
    <source>
        <strain evidence="2 3">Pla110</strain>
    </source>
</reference>
<accession>A0A518CLJ7</accession>
<evidence type="ECO:0000313" key="3">
    <source>
        <dbReference type="Proteomes" id="UP000317178"/>
    </source>
</evidence>
<evidence type="ECO:0000313" key="2">
    <source>
        <dbReference type="EMBL" id="QDU80108.1"/>
    </source>
</evidence>
<feature type="domain" description="BD-FAE-like" evidence="1">
    <location>
        <begin position="12"/>
        <end position="97"/>
    </location>
</feature>
<dbReference type="Pfam" id="PF20434">
    <property type="entry name" value="BD-FAE"/>
    <property type="match status" value="1"/>
</dbReference>
<dbReference type="Proteomes" id="UP000317178">
    <property type="component" value="Chromosome"/>
</dbReference>
<dbReference type="Gene3D" id="3.40.50.1820">
    <property type="entry name" value="alpha/beta hydrolase"/>
    <property type="match status" value="1"/>
</dbReference>
<dbReference type="AlphaFoldDB" id="A0A518CLJ7"/>
<proteinExistence type="predicted"/>
<dbReference type="SUPFAM" id="SSF53474">
    <property type="entry name" value="alpha/beta-Hydrolases"/>
    <property type="match status" value="1"/>
</dbReference>
<evidence type="ECO:0000259" key="1">
    <source>
        <dbReference type="Pfam" id="PF20434"/>
    </source>
</evidence>
<keyword evidence="3" id="KW-1185">Reference proteome</keyword>
<sequence length="136" mass="14848">MGGGSALVFTGRHPVKVKAVCDVFGITDYAKFHYQGSYNDSLKAAFGGSPLQQPKYYSERSAINYINVLKNKPVLILHGDQDAVVPQSNSDDMVNKLTVAGGKVKYFVVPGMAHDNAIIKNLEHKVLNYLMGTESQ</sequence>
<organism evidence="2 3">
    <name type="scientific">Polystyrenella longa</name>
    <dbReference type="NCBI Taxonomy" id="2528007"/>
    <lineage>
        <taxon>Bacteria</taxon>
        <taxon>Pseudomonadati</taxon>
        <taxon>Planctomycetota</taxon>
        <taxon>Planctomycetia</taxon>
        <taxon>Planctomycetales</taxon>
        <taxon>Planctomycetaceae</taxon>
        <taxon>Polystyrenella</taxon>
    </lineage>
</organism>
<protein>
    <submittedName>
        <fullName evidence="2">Prolyl oligopeptidase family protein</fullName>
    </submittedName>
</protein>